<dbReference type="WBParaSite" id="nRc.2.0.1.t01828-RA">
    <property type="protein sequence ID" value="nRc.2.0.1.t01828-RA"/>
    <property type="gene ID" value="nRc.2.0.1.g01828"/>
</dbReference>
<sequence length="230" mass="26552">MEETLRRMQIRKLSWLKFVKEKGLILNSKLSWSMLPSYGNQSEVVLEIAGVRNDLGNPTCCLNDWPVDFISKQECGYNDMKYPVIQQTVHDGYTLDVLSLISKCTLYLDVFLNGTYKLPIEPSKYFLNFDPVERKFPPGMRQVEVNCATDGLASYDLFRIFNTSVSQRLERNTITNSSDKKYLSKIKHKIVKQGKEKDASPMGYDTLLSQYWPSVPKTKVVQRTVERKTL</sequence>
<keyword evidence="1" id="KW-1185">Reference proteome</keyword>
<dbReference type="AlphaFoldDB" id="A0A915HIJ2"/>
<dbReference type="Proteomes" id="UP000887565">
    <property type="component" value="Unplaced"/>
</dbReference>
<evidence type="ECO:0000313" key="2">
    <source>
        <dbReference type="WBParaSite" id="nRc.2.0.1.t01828-RA"/>
    </source>
</evidence>
<accession>A0A915HIJ2</accession>
<organism evidence="1 2">
    <name type="scientific">Romanomermis culicivorax</name>
    <name type="common">Nematode worm</name>
    <dbReference type="NCBI Taxonomy" id="13658"/>
    <lineage>
        <taxon>Eukaryota</taxon>
        <taxon>Metazoa</taxon>
        <taxon>Ecdysozoa</taxon>
        <taxon>Nematoda</taxon>
        <taxon>Enoplea</taxon>
        <taxon>Dorylaimia</taxon>
        <taxon>Mermithida</taxon>
        <taxon>Mermithoidea</taxon>
        <taxon>Mermithidae</taxon>
        <taxon>Romanomermis</taxon>
    </lineage>
</organism>
<name>A0A915HIJ2_ROMCU</name>
<proteinExistence type="predicted"/>
<protein>
    <submittedName>
        <fullName evidence="2">Uncharacterized protein</fullName>
    </submittedName>
</protein>
<evidence type="ECO:0000313" key="1">
    <source>
        <dbReference type="Proteomes" id="UP000887565"/>
    </source>
</evidence>
<reference evidence="2" key="1">
    <citation type="submission" date="2022-11" db="UniProtKB">
        <authorList>
            <consortium name="WormBaseParasite"/>
        </authorList>
    </citation>
    <scope>IDENTIFICATION</scope>
</reference>